<evidence type="ECO:0000256" key="1">
    <source>
        <dbReference type="SAM" id="MobiDB-lite"/>
    </source>
</evidence>
<accession>A0A6L2MND6</accession>
<proteinExistence type="predicted"/>
<sequence length="704" mass="80132">MSTQQDIYAAGFKNRPPMLNKDNYVPWSSRIIIYARSRPNGKMIADSIENGPYIRRMIATPREPDLHVLVPESFHEQIDEELTETDIKRMDVDDQAIQTILFGLPKDIYAAVDSCETGKEIWERVRQMMKENIASNLKFLNNLQPEWKRHVTIVRQTKNLHEADFTQIYEFLKMNQDENASVHNGGNQNRLVVIPGIANQSRTRNVVAARAEGTGNGNQPNATTAEDWVILLGTALSDQGEGMLLIFRLSYSLLKKKKLEFNFKLKNLISWLLQTSTSSTQHDKAPIYDTDGSAEVQLINNCYDNKIFNMFTQVEQYTDLLEPNPKPQLVPQNDNHVTSVAPSVVQSRGSVEKKFAPNEEKRTHQETIYRNLVDQVAQVNMINCNMRATNAELKSKLARYKIYEQLVEISGIEERRHMGSVGEVRECLCTTESDIFDIHSDDRNPSRANIKQALGMNFVLDEDEFNLDANTEVIVKDKGSGEKGGSTAEIVSTARPEVSTAEPKTPPITTTLFDDKYVTISNTLVKIKNQKAKEKGVAFKDANDFARPIRSITTLHPLPTIDLKDNGSKEDENRVQSRKKRAAGSSSKQKSPKKQKVNDQESIDSDKELRKCLKVLGTMKAGDVHVHKLTRLDGSYKHFSTFSRMIEVLDRQDVLDLHKIIMERFPTNDLEGYDLILWGDLKTLKESSEDDEIWRNQQDWKLLS</sequence>
<feature type="compositionally biased region" description="Basic and acidic residues" evidence="1">
    <location>
        <begin position="562"/>
        <end position="575"/>
    </location>
</feature>
<reference evidence="2" key="1">
    <citation type="journal article" date="2019" name="Sci. Rep.">
        <title>Draft genome of Tanacetum cinerariifolium, the natural source of mosquito coil.</title>
        <authorList>
            <person name="Yamashiro T."/>
            <person name="Shiraishi A."/>
            <person name="Satake H."/>
            <person name="Nakayama K."/>
        </authorList>
    </citation>
    <scope>NUCLEOTIDE SEQUENCE</scope>
</reference>
<evidence type="ECO:0000313" key="2">
    <source>
        <dbReference type="EMBL" id="GEU75473.1"/>
    </source>
</evidence>
<feature type="region of interest" description="Disordered" evidence="1">
    <location>
        <begin position="478"/>
        <end position="507"/>
    </location>
</feature>
<protein>
    <submittedName>
        <fullName evidence="2">Uncharacterized protein</fullName>
    </submittedName>
</protein>
<dbReference type="EMBL" id="BKCJ010007088">
    <property type="protein sequence ID" value="GEU75473.1"/>
    <property type="molecule type" value="Genomic_DNA"/>
</dbReference>
<comment type="caution">
    <text evidence="2">The sequence shown here is derived from an EMBL/GenBank/DDBJ whole genome shotgun (WGS) entry which is preliminary data.</text>
</comment>
<feature type="region of interest" description="Disordered" evidence="1">
    <location>
        <begin position="558"/>
        <end position="603"/>
    </location>
</feature>
<dbReference type="AlphaFoldDB" id="A0A6L2MND6"/>
<organism evidence="2">
    <name type="scientific">Tanacetum cinerariifolium</name>
    <name type="common">Dalmatian daisy</name>
    <name type="synonym">Chrysanthemum cinerariifolium</name>
    <dbReference type="NCBI Taxonomy" id="118510"/>
    <lineage>
        <taxon>Eukaryota</taxon>
        <taxon>Viridiplantae</taxon>
        <taxon>Streptophyta</taxon>
        <taxon>Embryophyta</taxon>
        <taxon>Tracheophyta</taxon>
        <taxon>Spermatophyta</taxon>
        <taxon>Magnoliopsida</taxon>
        <taxon>eudicotyledons</taxon>
        <taxon>Gunneridae</taxon>
        <taxon>Pentapetalae</taxon>
        <taxon>asterids</taxon>
        <taxon>campanulids</taxon>
        <taxon>Asterales</taxon>
        <taxon>Asteraceae</taxon>
        <taxon>Asteroideae</taxon>
        <taxon>Anthemideae</taxon>
        <taxon>Anthemidinae</taxon>
        <taxon>Tanacetum</taxon>
    </lineage>
</organism>
<gene>
    <name evidence="2" type="ORF">Tci_047451</name>
</gene>
<name>A0A6L2MND6_TANCI</name>